<reference evidence="2" key="1">
    <citation type="submission" date="2012-06" db="EMBL/GenBank/DDBJ databases">
        <authorList>
            <person name="del Castillo C.S."/>
            <person name="Hikima J.-i."/>
            <person name="Jang H.-B."/>
            <person name="Nho S.-W."/>
            <person name="Jung T.-S."/>
            <person name="Wongtavatchai J."/>
            <person name="Kondo H."/>
            <person name="Hirono I."/>
            <person name="Takeyama H."/>
            <person name="Aoki T."/>
        </authorList>
    </citation>
    <scope>NUCLEOTIDE SEQUENCE</scope>
    <source>
        <plasmid evidence="2">pR148</plasmid>
    </source>
</reference>
<evidence type="ECO:0000256" key="1">
    <source>
        <dbReference type="SAM" id="Phobius"/>
    </source>
</evidence>
<proteinExistence type="predicted"/>
<keyword evidence="1" id="KW-0812">Transmembrane</keyword>
<sequence>MFSLVLLLLPLRHFGVVQNDCRSSLSGVLNTIIITASGVVNIIVTAYFIIIAVSLCCFFFIKGITKLRGHYRTVILNHSETKLQITVKI</sequence>
<protein>
    <submittedName>
        <fullName evidence="2">Uncharacterized protein</fullName>
    </submittedName>
</protein>
<geneLocation type="plasmid" evidence="2">
    <name>pR148</name>
</geneLocation>
<feature type="transmembrane region" description="Helical" evidence="1">
    <location>
        <begin position="29"/>
        <end position="61"/>
    </location>
</feature>
<dbReference type="AlphaFoldDB" id="K4NCQ9"/>
<dbReference type="RefSeq" id="WP_015063577.1">
    <property type="nucleotide sequence ID" value="NC_019380.1"/>
</dbReference>
<accession>K4NCQ9</accession>
<name>K4NCQ9_AERHY</name>
<evidence type="ECO:0000313" key="2">
    <source>
        <dbReference type="EMBL" id="AFV41118.1"/>
    </source>
</evidence>
<organism evidence="2">
    <name type="scientific">Aeromonas hydrophila</name>
    <dbReference type="NCBI Taxonomy" id="644"/>
    <lineage>
        <taxon>Bacteria</taxon>
        <taxon>Pseudomonadati</taxon>
        <taxon>Pseudomonadota</taxon>
        <taxon>Gammaproteobacteria</taxon>
        <taxon>Aeromonadales</taxon>
        <taxon>Aeromonadaceae</taxon>
        <taxon>Aeromonas</taxon>
    </lineage>
</organism>
<reference evidence="2" key="2">
    <citation type="journal article" date="2013" name="Antimicrob. Agents Chemother.">
        <title>Comparative Sequence Analysis of a Multidrug-Resistant Plasmid from Aeromonas hydrophila.</title>
        <authorList>
            <person name="Del Castillo C.S."/>
            <person name="Hikima J."/>
            <person name="Jang H.B."/>
            <person name="Nho S.W."/>
            <person name="Jung T.S."/>
            <person name="Wongtavatchai J."/>
            <person name="Kondo H."/>
            <person name="Hirono I."/>
            <person name="Takeyama H."/>
            <person name="Aoki T."/>
        </authorList>
    </citation>
    <scope>NUCLEOTIDE SEQUENCE</scope>
    <source>
        <plasmid evidence="2">pR148</plasmid>
    </source>
</reference>
<keyword evidence="2" id="KW-0614">Plasmid</keyword>
<dbReference type="EMBL" id="JX141473">
    <property type="protein sequence ID" value="AFV41118.1"/>
    <property type="molecule type" value="Genomic_DNA"/>
</dbReference>
<keyword evidence="1" id="KW-0472">Membrane</keyword>
<keyword evidence="1" id="KW-1133">Transmembrane helix</keyword>